<evidence type="ECO:0000313" key="2">
    <source>
        <dbReference type="EMBL" id="GMF25406.1"/>
    </source>
</evidence>
<evidence type="ECO:0000313" key="3">
    <source>
        <dbReference type="Proteomes" id="UP001165121"/>
    </source>
</evidence>
<name>A0A9W6U4V3_9STRA</name>
<dbReference type="AlphaFoldDB" id="A0A9W6U4V3"/>
<gene>
    <name evidence="2" type="ORF">Pfra01_000453600</name>
</gene>
<protein>
    <submittedName>
        <fullName evidence="2">Unnamed protein product</fullName>
    </submittedName>
</protein>
<proteinExistence type="predicted"/>
<dbReference type="OrthoDB" id="122749at2759"/>
<reference evidence="2" key="1">
    <citation type="submission" date="2023-04" db="EMBL/GenBank/DDBJ databases">
        <title>Phytophthora fragariaefolia NBRC 109709.</title>
        <authorList>
            <person name="Ichikawa N."/>
            <person name="Sato H."/>
            <person name="Tonouchi N."/>
        </authorList>
    </citation>
    <scope>NUCLEOTIDE SEQUENCE</scope>
    <source>
        <strain evidence="2">NBRC 109709</strain>
    </source>
</reference>
<feature type="region of interest" description="Disordered" evidence="1">
    <location>
        <begin position="108"/>
        <end position="214"/>
    </location>
</feature>
<keyword evidence="3" id="KW-1185">Reference proteome</keyword>
<accession>A0A9W6U4V3</accession>
<dbReference type="Proteomes" id="UP001165121">
    <property type="component" value="Unassembled WGS sequence"/>
</dbReference>
<comment type="caution">
    <text evidence="2">The sequence shown here is derived from an EMBL/GenBank/DDBJ whole genome shotgun (WGS) entry which is preliminary data.</text>
</comment>
<evidence type="ECO:0000256" key="1">
    <source>
        <dbReference type="SAM" id="MobiDB-lite"/>
    </source>
</evidence>
<sequence>MNSSAPAANRVIGRILNQMMESSDWTRQFTPKVVRQTLWVELRGELAWSVNIMSAVKVVEDTVSLLRAVGLEPQMNPSEAALRDWPPTIAGKELKRLKRKLRLSFGTSDIGLKTPPTVRQKGDADPSQIPLPQTPKKNDHGKESDDDGAFGVKTERTPYFQDSHMVTPRSSNRADRLARDTEASNAQRGDARASSGRSRRRFVPRDDSLDDDSG</sequence>
<organism evidence="2 3">
    <name type="scientific">Phytophthora fragariaefolia</name>
    <dbReference type="NCBI Taxonomy" id="1490495"/>
    <lineage>
        <taxon>Eukaryota</taxon>
        <taxon>Sar</taxon>
        <taxon>Stramenopiles</taxon>
        <taxon>Oomycota</taxon>
        <taxon>Peronosporomycetes</taxon>
        <taxon>Peronosporales</taxon>
        <taxon>Peronosporaceae</taxon>
        <taxon>Phytophthora</taxon>
    </lineage>
</organism>
<feature type="compositionally biased region" description="Basic and acidic residues" evidence="1">
    <location>
        <begin position="172"/>
        <end position="182"/>
    </location>
</feature>
<dbReference type="EMBL" id="BSXT01000357">
    <property type="protein sequence ID" value="GMF25406.1"/>
    <property type="molecule type" value="Genomic_DNA"/>
</dbReference>